<comment type="subcellular location">
    <subcellularLocation>
        <location evidence="4">Nucleus</location>
    </subcellularLocation>
</comment>
<feature type="region of interest" description="Disordered" evidence="16">
    <location>
        <begin position="95"/>
        <end position="120"/>
    </location>
</feature>
<dbReference type="SUPFAM" id="SSF54928">
    <property type="entry name" value="RNA-binding domain, RBD"/>
    <property type="match status" value="2"/>
</dbReference>
<evidence type="ECO:0000256" key="11">
    <source>
        <dbReference type="ARBA" id="ARBA00022884"/>
    </source>
</evidence>
<evidence type="ECO:0000256" key="7">
    <source>
        <dbReference type="ARBA" id="ARBA00020364"/>
    </source>
</evidence>
<evidence type="ECO:0000256" key="4">
    <source>
        <dbReference type="ARBA" id="ARBA00004123"/>
    </source>
</evidence>
<dbReference type="Pfam" id="PF00128">
    <property type="entry name" value="Alpha-amylase"/>
    <property type="match status" value="1"/>
</dbReference>
<dbReference type="CDD" id="cd12238">
    <property type="entry name" value="RRM1_RBM40_like"/>
    <property type="match status" value="1"/>
</dbReference>
<dbReference type="InterPro" id="IPR017853">
    <property type="entry name" value="GH"/>
</dbReference>
<dbReference type="GO" id="GO:0097157">
    <property type="term" value="F:pre-mRNA intronic binding"/>
    <property type="evidence" value="ECO:0007669"/>
    <property type="project" value="TreeGrafter"/>
</dbReference>
<feature type="region of interest" description="Disordered" evidence="16">
    <location>
        <begin position="213"/>
        <end position="294"/>
    </location>
</feature>
<comment type="cofactor">
    <cofactor evidence="2">
        <name>Ca(2+)</name>
        <dbReference type="ChEBI" id="CHEBI:29108"/>
    </cofactor>
</comment>
<evidence type="ECO:0000256" key="9">
    <source>
        <dbReference type="ARBA" id="ARBA00022737"/>
    </source>
</evidence>
<dbReference type="Pfam" id="PF02806">
    <property type="entry name" value="Alpha-amylase_C"/>
    <property type="match status" value="1"/>
</dbReference>
<dbReference type="FunFam" id="3.30.70.330:FF:000207">
    <property type="entry name" value="RNA-binding region (RNP1, RRM)-containing 3"/>
    <property type="match status" value="1"/>
</dbReference>
<evidence type="ECO:0000256" key="12">
    <source>
        <dbReference type="ARBA" id="ARBA00023214"/>
    </source>
</evidence>
<comment type="cofactor">
    <cofactor evidence="3">
        <name>chloride</name>
        <dbReference type="ChEBI" id="CHEBI:17996"/>
    </cofactor>
</comment>
<evidence type="ECO:0000256" key="3">
    <source>
        <dbReference type="ARBA" id="ARBA00001923"/>
    </source>
</evidence>
<evidence type="ECO:0000256" key="2">
    <source>
        <dbReference type="ARBA" id="ARBA00001913"/>
    </source>
</evidence>
<sequence length="1041" mass="116918">MAERSEDEVHIRKSKTLLVRHLPAELSHSEAEDLLKYFSASSVRVLSEKGPLKHTAFATFSSETAASKALRRLHQLRILGHTLVVEFAKDQDNVTVLDSPPHPDRCADNQDGKEKKEIPQPSVSLIDTSIAPSLGLKFQANPTLKYLYPPPSSAIVTNITHALLSVPKFYVQVLHLMNKMNLPCPFGPVTARPPVFELAHGLLPLLVPLPPPFPPENPPLPEGADEASNEESEYESGDDEDKERMIRLMGLVKQPVKRPLRPKTASKRKKPKLKDLLFAPKPDSHSTPGPGLQPSDVFEQPLSIGPKKIEFHISSETSTTVRELCDQPQDLSPLEQEIDPAELGPGAGGFGKMYPSTQASMQEESGEEPEVIPSEFISRRELEDSRLTRDEIKKMSVFKNYDPGEPTCRLYVKNIAKQVEEKDLKYIYGRYIDTSSEEERNMFDIVLMKEGRMKGQAFIGLPSEKSAEKALRDTNGFLLHDKPLVVVSFTHSLLPVQGKCQRITWPNLPVRPDPNRRQQSCGQEPKSVKQVKAKWCLLALGFGLGFSQYCSQQGGSIVHLFEWRWSDIADECERYLAPNGFAGVQISPPSEHVVVSKPHRPWWERYQPVSYNLCSRSGTEQELKNMITRCNNVGVRIYADIVINHMCASDAGEGRHSTCGSYFNAIREEFPSVPYSATDFNDDKCTSRSGNIENYQDIYQVRNCRLLGLLDLALEKEHVRGRVIHYMNSLVDMGVAGFRVDACKHMWPNDLKVIYGQLRDLNPKWFPKGSKPLIYQEVIDLGDEPIKASEYHSLGHVTEFKYSTLLGSVFRKRNGYKLSNLRTWGESWGLMPSDKAIVFVDNHDNQRGHGAGGASILTFWEPRLYKMAMAFMLAHPYGMTRVMSSYRWDRHIVNGKDENDWVGPPSYPDGSTKPVPISPVGSCLDGWVCEHRWPQIRNMVSFRSIVNGQPLSNWWDNGANQIAFGRGDRGFIIINNDECPLDATLKTGLAPGTYCDVISGQKTEGHCTGKQVTVDTSGRAHFSISHTDQEPFIAIHTHSKL</sequence>
<feature type="compositionally biased region" description="Basic residues" evidence="16">
    <location>
        <begin position="255"/>
        <end position="272"/>
    </location>
</feature>
<dbReference type="GO" id="GO:0030626">
    <property type="term" value="F:U12 snRNA binding"/>
    <property type="evidence" value="ECO:0007669"/>
    <property type="project" value="TreeGrafter"/>
</dbReference>
<feature type="compositionally biased region" description="Acidic residues" evidence="16">
    <location>
        <begin position="223"/>
        <end position="241"/>
    </location>
</feature>
<dbReference type="GO" id="GO:0005689">
    <property type="term" value="C:U12-type spliceosomal complex"/>
    <property type="evidence" value="ECO:0007669"/>
    <property type="project" value="TreeGrafter"/>
</dbReference>
<dbReference type="Pfam" id="PF00076">
    <property type="entry name" value="RRM_1"/>
    <property type="match status" value="1"/>
</dbReference>
<dbReference type="GO" id="GO:0004556">
    <property type="term" value="F:alpha-amylase activity"/>
    <property type="evidence" value="ECO:0007669"/>
    <property type="project" value="UniProtKB-EC"/>
</dbReference>
<dbReference type="GO" id="GO:0046872">
    <property type="term" value="F:metal ion binding"/>
    <property type="evidence" value="ECO:0007669"/>
    <property type="project" value="UniProtKB-KW"/>
</dbReference>
<dbReference type="SUPFAM" id="SSF51445">
    <property type="entry name" value="(Trans)glycosidases"/>
    <property type="match status" value="1"/>
</dbReference>
<evidence type="ECO:0000256" key="16">
    <source>
        <dbReference type="SAM" id="MobiDB-lite"/>
    </source>
</evidence>
<comment type="similarity">
    <text evidence="5 15">Belongs to the glycosyl hydrolase 13 family.</text>
</comment>
<accession>A0AAD9DUW9</accession>
<evidence type="ECO:0000256" key="13">
    <source>
        <dbReference type="ARBA" id="ARBA00023242"/>
    </source>
</evidence>
<dbReference type="InterPro" id="IPR031319">
    <property type="entry name" value="A-amylase_C"/>
</dbReference>
<dbReference type="FunFam" id="3.20.20.80:FF:000056">
    <property type="entry name" value="Pancreatic alpha-amylase"/>
    <property type="match status" value="1"/>
</dbReference>
<evidence type="ECO:0000256" key="8">
    <source>
        <dbReference type="ARBA" id="ARBA00022723"/>
    </source>
</evidence>
<feature type="domain" description="RRM" evidence="17">
    <location>
        <begin position="408"/>
        <end position="486"/>
    </location>
</feature>
<dbReference type="InterPro" id="IPR035979">
    <property type="entry name" value="RBD_domain_sf"/>
</dbReference>
<keyword evidence="10" id="KW-0106">Calcium</keyword>
<dbReference type="PANTHER" id="PTHR16105">
    <property type="entry name" value="RNA-BINDING REGION-CONTAINING PROTEIN 3"/>
    <property type="match status" value="1"/>
</dbReference>
<evidence type="ECO:0000256" key="14">
    <source>
        <dbReference type="PROSITE-ProRule" id="PRU00176"/>
    </source>
</evidence>
<keyword evidence="13" id="KW-0539">Nucleus</keyword>
<dbReference type="InterPro" id="IPR013780">
    <property type="entry name" value="Glyco_hydro_b"/>
</dbReference>
<evidence type="ECO:0000256" key="5">
    <source>
        <dbReference type="ARBA" id="ARBA00008061"/>
    </source>
</evidence>
<comment type="catalytic activity">
    <reaction evidence="1">
        <text>Endohydrolysis of (1-&gt;4)-alpha-D-glucosidic linkages in polysaccharides containing three or more (1-&gt;4)-alpha-linked D-glucose units.</text>
        <dbReference type="EC" id="3.2.1.1"/>
    </reaction>
</comment>
<dbReference type="PROSITE" id="PS50102">
    <property type="entry name" value="RRM"/>
    <property type="match status" value="2"/>
</dbReference>
<evidence type="ECO:0000256" key="1">
    <source>
        <dbReference type="ARBA" id="ARBA00000548"/>
    </source>
</evidence>
<evidence type="ECO:0000313" key="19">
    <source>
        <dbReference type="Proteomes" id="UP001239994"/>
    </source>
</evidence>
<dbReference type="InterPro" id="IPR006046">
    <property type="entry name" value="Alpha_amylase"/>
</dbReference>
<dbReference type="PANTHER" id="PTHR16105:SF0">
    <property type="entry name" value="RNA-BINDING REGION-CONTAINING PROTEIN 3"/>
    <property type="match status" value="1"/>
</dbReference>
<dbReference type="FunFam" id="3.30.70.330:FF:000948">
    <property type="entry name" value="RNA-binding region (RNP1, RRM) containing 3"/>
    <property type="match status" value="1"/>
</dbReference>
<dbReference type="InterPro" id="IPR006047">
    <property type="entry name" value="GH13_cat_dom"/>
</dbReference>
<keyword evidence="9" id="KW-0677">Repeat</keyword>
<gene>
    <name evidence="18" type="ORF">P4O66_010067</name>
</gene>
<dbReference type="SUPFAM" id="SSF51011">
    <property type="entry name" value="Glycosyl hydrolase domain"/>
    <property type="match status" value="1"/>
</dbReference>
<evidence type="ECO:0000313" key="18">
    <source>
        <dbReference type="EMBL" id="KAK1794866.1"/>
    </source>
</evidence>
<dbReference type="SMART" id="SM00360">
    <property type="entry name" value="RRM"/>
    <property type="match status" value="2"/>
</dbReference>
<proteinExistence type="inferred from homology"/>
<dbReference type="SMART" id="SM00632">
    <property type="entry name" value="Aamy_C"/>
    <property type="match status" value="1"/>
</dbReference>
<dbReference type="InterPro" id="IPR034147">
    <property type="entry name" value="RBM40_RRM1"/>
</dbReference>
<dbReference type="GO" id="GO:0000398">
    <property type="term" value="P:mRNA splicing, via spliceosome"/>
    <property type="evidence" value="ECO:0007669"/>
    <property type="project" value="TreeGrafter"/>
</dbReference>
<dbReference type="InterPro" id="IPR000504">
    <property type="entry name" value="RRM_dom"/>
</dbReference>
<dbReference type="EC" id="3.2.1.1" evidence="6"/>
<dbReference type="SMART" id="SM00642">
    <property type="entry name" value="Aamy"/>
    <property type="match status" value="1"/>
</dbReference>
<dbReference type="InterPro" id="IPR045164">
    <property type="entry name" value="RBM41/RNPC3"/>
</dbReference>
<keyword evidence="8" id="KW-0479">Metal-binding</keyword>
<dbReference type="PRINTS" id="PR00110">
    <property type="entry name" value="ALPHAAMYLASE"/>
</dbReference>
<dbReference type="AlphaFoldDB" id="A0AAD9DUW9"/>
<reference evidence="18" key="1">
    <citation type="submission" date="2023-03" db="EMBL/GenBank/DDBJ databases">
        <title>Electrophorus voltai genome.</title>
        <authorList>
            <person name="Bian C."/>
        </authorList>
    </citation>
    <scope>NUCLEOTIDE SEQUENCE</scope>
    <source>
        <strain evidence="18">CB-2022</strain>
        <tissue evidence="18">Muscle</tissue>
    </source>
</reference>
<dbReference type="Gene3D" id="3.30.70.330">
    <property type="match status" value="2"/>
</dbReference>
<dbReference type="Gene3D" id="3.20.20.80">
    <property type="entry name" value="Glycosidases"/>
    <property type="match status" value="1"/>
</dbReference>
<keyword evidence="11 14" id="KW-0694">RNA-binding</keyword>
<dbReference type="InterPro" id="IPR006048">
    <property type="entry name" value="A-amylase/branching_C"/>
</dbReference>
<feature type="domain" description="RRM" evidence="17">
    <location>
        <begin position="15"/>
        <end position="90"/>
    </location>
</feature>
<dbReference type="CDD" id="cd11317">
    <property type="entry name" value="AmyAc_bac_euk_AmyA"/>
    <property type="match status" value="1"/>
</dbReference>
<comment type="caution">
    <text evidence="18">The sequence shown here is derived from an EMBL/GenBank/DDBJ whole genome shotgun (WGS) entry which is preliminary data.</text>
</comment>
<dbReference type="CDD" id="cd12239">
    <property type="entry name" value="RRM2_RBM40_like"/>
    <property type="match status" value="1"/>
</dbReference>
<dbReference type="Gene3D" id="6.10.250.610">
    <property type="match status" value="1"/>
</dbReference>
<organism evidence="18 19">
    <name type="scientific">Electrophorus voltai</name>
    <dbReference type="NCBI Taxonomy" id="2609070"/>
    <lineage>
        <taxon>Eukaryota</taxon>
        <taxon>Metazoa</taxon>
        <taxon>Chordata</taxon>
        <taxon>Craniata</taxon>
        <taxon>Vertebrata</taxon>
        <taxon>Euteleostomi</taxon>
        <taxon>Actinopterygii</taxon>
        <taxon>Neopterygii</taxon>
        <taxon>Teleostei</taxon>
        <taxon>Ostariophysi</taxon>
        <taxon>Gymnotiformes</taxon>
        <taxon>Gymnotoidei</taxon>
        <taxon>Gymnotidae</taxon>
        <taxon>Electrophorus</taxon>
    </lineage>
</organism>
<dbReference type="Gene3D" id="2.60.40.1180">
    <property type="entry name" value="Golgi alpha-mannosidase II"/>
    <property type="match status" value="1"/>
</dbReference>
<evidence type="ECO:0000256" key="10">
    <source>
        <dbReference type="ARBA" id="ARBA00022837"/>
    </source>
</evidence>
<dbReference type="EMBL" id="JAROKS010000016">
    <property type="protein sequence ID" value="KAK1794866.1"/>
    <property type="molecule type" value="Genomic_DNA"/>
</dbReference>
<dbReference type="Proteomes" id="UP001239994">
    <property type="component" value="Unassembled WGS sequence"/>
</dbReference>
<evidence type="ECO:0000256" key="6">
    <source>
        <dbReference type="ARBA" id="ARBA00012595"/>
    </source>
</evidence>
<protein>
    <recommendedName>
        <fullName evidence="7">RNA-binding region-containing protein 3</fullName>
        <ecNumber evidence="6">3.2.1.1</ecNumber>
    </recommendedName>
</protein>
<dbReference type="InterPro" id="IPR012677">
    <property type="entry name" value="Nucleotide-bd_a/b_plait_sf"/>
</dbReference>
<keyword evidence="12" id="KW-0868">Chloride</keyword>
<keyword evidence="19" id="KW-1185">Reference proteome</keyword>
<evidence type="ECO:0000256" key="15">
    <source>
        <dbReference type="RuleBase" id="RU003615"/>
    </source>
</evidence>
<feature type="compositionally biased region" description="Basic and acidic residues" evidence="16">
    <location>
        <begin position="101"/>
        <end position="118"/>
    </location>
</feature>
<dbReference type="GO" id="GO:0005975">
    <property type="term" value="P:carbohydrate metabolic process"/>
    <property type="evidence" value="ECO:0007669"/>
    <property type="project" value="InterPro"/>
</dbReference>
<name>A0AAD9DUW9_9TELE</name>
<evidence type="ECO:0000259" key="17">
    <source>
        <dbReference type="PROSITE" id="PS50102"/>
    </source>
</evidence>